<dbReference type="GO" id="GO:0043856">
    <property type="term" value="F:anti-sigma factor antagonist activity"/>
    <property type="evidence" value="ECO:0007669"/>
    <property type="project" value="TreeGrafter"/>
</dbReference>
<dbReference type="Proteomes" id="UP000005038">
    <property type="component" value="Unassembled WGS sequence"/>
</dbReference>
<accession>H5TSJ1</accession>
<dbReference type="PANTHER" id="PTHR33495">
    <property type="entry name" value="ANTI-SIGMA FACTOR ANTAGONIST TM_1081-RELATED-RELATED"/>
    <property type="match status" value="1"/>
</dbReference>
<evidence type="ECO:0000313" key="3">
    <source>
        <dbReference type="Proteomes" id="UP000005038"/>
    </source>
</evidence>
<proteinExistence type="predicted"/>
<dbReference type="InterPro" id="IPR002645">
    <property type="entry name" value="STAS_dom"/>
</dbReference>
<organism evidence="2 3">
    <name type="scientific">Gordonia otitidis (strain DSM 44809 / CCUG 52243 / JCM 12355 / NBRC 100426 / IFM 10032)</name>
    <dbReference type="NCBI Taxonomy" id="1108044"/>
    <lineage>
        <taxon>Bacteria</taxon>
        <taxon>Bacillati</taxon>
        <taxon>Actinomycetota</taxon>
        <taxon>Actinomycetes</taxon>
        <taxon>Mycobacteriales</taxon>
        <taxon>Gordoniaceae</taxon>
        <taxon>Gordonia</taxon>
    </lineage>
</organism>
<sequence>MGRAVQQAAVVMSSVGTVAAHQLCGPLRWKRESPVQPNNPDAVVDPDAVVVDDSGDNAGRALLTIVSAQHEELVILTVQGSIDVLTAPQLSEAVTNALTGQPRGLIIDLTTTDFLASAGMAALVAAHEAIAPTGLFGVVAAAPATSRPLTLMGLDQTIVLYPSLAHAVTAMTDPTEMTGTPTG</sequence>
<dbReference type="InterPro" id="IPR036513">
    <property type="entry name" value="STAS_dom_sf"/>
</dbReference>
<dbReference type="Pfam" id="PF01740">
    <property type="entry name" value="STAS"/>
    <property type="match status" value="1"/>
</dbReference>
<dbReference type="Gene3D" id="3.30.750.24">
    <property type="entry name" value="STAS domain"/>
    <property type="match status" value="1"/>
</dbReference>
<protein>
    <recommendedName>
        <fullName evidence="1">STAS domain-containing protein</fullName>
    </recommendedName>
</protein>
<reference evidence="2" key="1">
    <citation type="submission" date="2012-02" db="EMBL/GenBank/DDBJ databases">
        <title>Whole genome shotgun sequence of Gordonia otitidis NBRC 100426.</title>
        <authorList>
            <person name="Yoshida I."/>
            <person name="Hosoyama A."/>
            <person name="Tsuchikane K."/>
            <person name="Katsumata H."/>
            <person name="Yamazaki S."/>
            <person name="Fujita N."/>
        </authorList>
    </citation>
    <scope>NUCLEOTIDE SEQUENCE [LARGE SCALE GENOMIC DNA]</scope>
    <source>
        <strain evidence="2">NBRC 100426</strain>
    </source>
</reference>
<evidence type="ECO:0000313" key="2">
    <source>
        <dbReference type="EMBL" id="GAB36449.1"/>
    </source>
</evidence>
<gene>
    <name evidence="2" type="ORF">GOOTI_219_00060</name>
</gene>
<dbReference type="PROSITE" id="PS50801">
    <property type="entry name" value="STAS"/>
    <property type="match status" value="1"/>
</dbReference>
<dbReference type="CDD" id="cd07043">
    <property type="entry name" value="STAS_anti-anti-sigma_factors"/>
    <property type="match status" value="1"/>
</dbReference>
<dbReference type="PANTHER" id="PTHR33495:SF13">
    <property type="entry name" value="ANTI-SIGMA-F FACTOR ANTAGONIST RSFB"/>
    <property type="match status" value="1"/>
</dbReference>
<feature type="domain" description="STAS" evidence="1">
    <location>
        <begin position="63"/>
        <end position="171"/>
    </location>
</feature>
<comment type="caution">
    <text evidence="2">The sequence shown here is derived from an EMBL/GenBank/DDBJ whole genome shotgun (WGS) entry which is preliminary data.</text>
</comment>
<keyword evidence="3" id="KW-1185">Reference proteome</keyword>
<evidence type="ECO:0000259" key="1">
    <source>
        <dbReference type="PROSITE" id="PS50801"/>
    </source>
</evidence>
<name>H5TSJ1_GORO1</name>
<dbReference type="STRING" id="1108044.GOOTI_219_00060"/>
<dbReference type="EMBL" id="BAFB01000219">
    <property type="protein sequence ID" value="GAB36449.1"/>
    <property type="molecule type" value="Genomic_DNA"/>
</dbReference>
<dbReference type="AlphaFoldDB" id="H5TSJ1"/>
<dbReference type="SUPFAM" id="SSF52091">
    <property type="entry name" value="SpoIIaa-like"/>
    <property type="match status" value="1"/>
</dbReference>